<evidence type="ECO:0000313" key="4">
    <source>
        <dbReference type="EMBL" id="KAG0500828.1"/>
    </source>
</evidence>
<feature type="repeat" description="PPR" evidence="2">
    <location>
        <begin position="267"/>
        <end position="297"/>
    </location>
</feature>
<dbReference type="EMBL" id="JADCNL010000001">
    <property type="protein sequence ID" value="KAG0496365.1"/>
    <property type="molecule type" value="Genomic_DNA"/>
</dbReference>
<evidence type="ECO:0000256" key="2">
    <source>
        <dbReference type="PROSITE-ProRule" id="PRU00708"/>
    </source>
</evidence>
<accession>A0A835VL25</accession>
<dbReference type="InterPro" id="IPR002885">
    <property type="entry name" value="PPR_rpt"/>
</dbReference>
<dbReference type="PANTHER" id="PTHR47942">
    <property type="entry name" value="TETRATRICOPEPTIDE REPEAT (TPR)-LIKE SUPERFAMILY PROTEIN-RELATED"/>
    <property type="match status" value="1"/>
</dbReference>
<gene>
    <name evidence="4" type="ORF">HPP92_000900</name>
    <name evidence="3" type="ORF">HPP92_001056</name>
</gene>
<dbReference type="Gene3D" id="1.25.40.10">
    <property type="entry name" value="Tetratricopeptide repeat domain"/>
    <property type="match status" value="2"/>
</dbReference>
<keyword evidence="1" id="KW-0677">Repeat</keyword>
<evidence type="ECO:0008006" key="7">
    <source>
        <dbReference type="Google" id="ProtNLM"/>
    </source>
</evidence>
<evidence type="ECO:0000256" key="1">
    <source>
        <dbReference type="ARBA" id="ARBA00022737"/>
    </source>
</evidence>
<sequence length="450" mass="50517">MALLTRKRLRPFSLPIYFVPPGDFFHGISTSLSADPLQSFGQNLPFATARSGGGAIPSRASLSMSCSYFPSFRHRLHCAVREAPPLLPPSYFTSSIPRPLPLLNNRFFASSSESSSDSDDPSLQPMELPSFSNDLDRVCKVINELFASDRNMEAVLNELDIKLEPSLVLAVLERFCHAHRPAYRFFKWAATRPGFSHDCTTWNKMLGVLGKTRQFETMVSLLQEMGKDGYLSMESFKISIKAFAAAREMKKCMGIFKLMKLYDFQAGLETFNCLIDALAKAKLGKEAQELFDRMKGQFHPDLRTYTVLLYGFCKIKNLAEAGRVWNDMLDSGFIPDVVAHNAMLEGLIRGHRRPEGIKLFELMKTKGPKPNARTFTILIQDLCKSGKMDEAVSCFDEMLTGGCPPDVSTYTCLIVGFGNARRMDKVSSLLTEMKQRVAHRMVALIMHLLN</sequence>
<evidence type="ECO:0000313" key="3">
    <source>
        <dbReference type="EMBL" id="KAG0496365.1"/>
    </source>
</evidence>
<proteinExistence type="predicted"/>
<evidence type="ECO:0000313" key="5">
    <source>
        <dbReference type="Proteomes" id="UP000636800"/>
    </source>
</evidence>
<protein>
    <recommendedName>
        <fullName evidence="7">Pentatricopeptide repeat-containing protein</fullName>
    </recommendedName>
</protein>
<keyword evidence="5" id="KW-1185">Reference proteome</keyword>
<feature type="repeat" description="PPR" evidence="2">
    <location>
        <begin position="301"/>
        <end position="335"/>
    </location>
</feature>
<dbReference type="EMBL" id="JADCNM010000001">
    <property type="protein sequence ID" value="KAG0500828.1"/>
    <property type="molecule type" value="Genomic_DNA"/>
</dbReference>
<dbReference type="NCBIfam" id="TIGR00756">
    <property type="entry name" value="PPR"/>
    <property type="match status" value="5"/>
</dbReference>
<dbReference type="Pfam" id="PF13041">
    <property type="entry name" value="PPR_2"/>
    <property type="match status" value="2"/>
</dbReference>
<dbReference type="Pfam" id="PF01535">
    <property type="entry name" value="PPR"/>
    <property type="match status" value="2"/>
</dbReference>
<feature type="repeat" description="PPR" evidence="2">
    <location>
        <begin position="198"/>
        <end position="232"/>
    </location>
</feature>
<dbReference type="OrthoDB" id="185373at2759"/>
<dbReference type="InterPro" id="IPR051222">
    <property type="entry name" value="PPR/CCM1_RNA-binding"/>
</dbReference>
<feature type="repeat" description="PPR" evidence="2">
    <location>
        <begin position="336"/>
        <end position="370"/>
    </location>
</feature>
<name>A0A835VL25_VANPL</name>
<dbReference type="Proteomes" id="UP000639772">
    <property type="component" value="Chromosome 1"/>
</dbReference>
<dbReference type="PROSITE" id="PS51375">
    <property type="entry name" value="PPR"/>
    <property type="match status" value="6"/>
</dbReference>
<dbReference type="InterPro" id="IPR011990">
    <property type="entry name" value="TPR-like_helical_dom_sf"/>
</dbReference>
<feature type="repeat" description="PPR" evidence="2">
    <location>
        <begin position="371"/>
        <end position="405"/>
    </location>
</feature>
<comment type="caution">
    <text evidence="4">The sequence shown here is derived from an EMBL/GenBank/DDBJ whole genome shotgun (WGS) entry which is preliminary data.</text>
</comment>
<feature type="repeat" description="PPR" evidence="2">
    <location>
        <begin position="406"/>
        <end position="436"/>
    </location>
</feature>
<dbReference type="AlphaFoldDB" id="A0A835VL25"/>
<evidence type="ECO:0000313" key="6">
    <source>
        <dbReference type="Proteomes" id="UP000639772"/>
    </source>
</evidence>
<organism evidence="4 6">
    <name type="scientific">Vanilla planifolia</name>
    <name type="common">Vanilla</name>
    <dbReference type="NCBI Taxonomy" id="51239"/>
    <lineage>
        <taxon>Eukaryota</taxon>
        <taxon>Viridiplantae</taxon>
        <taxon>Streptophyta</taxon>
        <taxon>Embryophyta</taxon>
        <taxon>Tracheophyta</taxon>
        <taxon>Spermatophyta</taxon>
        <taxon>Magnoliopsida</taxon>
        <taxon>Liliopsida</taxon>
        <taxon>Asparagales</taxon>
        <taxon>Orchidaceae</taxon>
        <taxon>Vanilloideae</taxon>
        <taxon>Vanilleae</taxon>
        <taxon>Vanilla</taxon>
    </lineage>
</organism>
<dbReference type="Proteomes" id="UP000636800">
    <property type="component" value="Chromosome 1"/>
</dbReference>
<reference evidence="5 6" key="1">
    <citation type="journal article" date="2020" name="Nat. Food">
        <title>A phased Vanilla planifolia genome enables genetic improvement of flavour and production.</title>
        <authorList>
            <person name="Hasing T."/>
            <person name="Tang H."/>
            <person name="Brym M."/>
            <person name="Khazi F."/>
            <person name="Huang T."/>
            <person name="Chambers A.H."/>
        </authorList>
    </citation>
    <scope>NUCLEOTIDE SEQUENCE [LARGE SCALE GENOMIC DNA]</scope>
    <source>
        <tissue evidence="4">Leaf</tissue>
    </source>
</reference>
<dbReference type="PANTHER" id="PTHR47942:SF48">
    <property type="entry name" value="OS05G0355200 PROTEIN"/>
    <property type="match status" value="1"/>
</dbReference>